<evidence type="ECO:0000313" key="3">
    <source>
        <dbReference type="Proteomes" id="UP001228403"/>
    </source>
</evidence>
<evidence type="ECO:0000313" key="2">
    <source>
        <dbReference type="EMBL" id="MDM8144458.1"/>
    </source>
</evidence>
<dbReference type="EMBL" id="JAUDCF010000001">
    <property type="protein sequence ID" value="MDM8144458.1"/>
    <property type="molecule type" value="Genomic_DNA"/>
</dbReference>
<reference evidence="2 3" key="1">
    <citation type="submission" date="2023-06" db="EMBL/GenBank/DDBJ databases">
        <authorList>
            <person name="Zeman M."/>
            <person name="Kubasova T."/>
            <person name="Jahodarova E."/>
            <person name="Nykrynova M."/>
            <person name="Rychlik I."/>
        </authorList>
    </citation>
    <scope>NUCLEOTIDE SEQUENCE [LARGE SCALE GENOMIC DNA]</scope>
    <source>
        <strain evidence="2 3">ET4</strain>
    </source>
</reference>
<evidence type="ECO:0000256" key="1">
    <source>
        <dbReference type="SAM" id="SignalP"/>
    </source>
</evidence>
<reference evidence="3" key="2">
    <citation type="submission" date="2023-07" db="EMBL/GenBank/DDBJ databases">
        <title>Identification and characterization of horizontal gene transfer across gut microbiota members of farm animals based on homology search.</title>
        <authorList>
            <person name="Schwarzerova J."/>
            <person name="Nykrynova M."/>
            <person name="Jureckova K."/>
            <person name="Cejkova D."/>
            <person name="Rychlik I."/>
        </authorList>
    </citation>
    <scope>NUCLEOTIDE SEQUENCE [LARGE SCALE GENOMIC DNA]</scope>
    <source>
        <strain evidence="3">ET4</strain>
    </source>
</reference>
<name>A0ABT7U2G4_9BACE</name>
<comment type="caution">
    <text evidence="2">The sequence shown here is derived from an EMBL/GenBank/DDBJ whole genome shotgun (WGS) entry which is preliminary data.</text>
</comment>
<gene>
    <name evidence="2" type="ORF">QUW02_00690</name>
</gene>
<keyword evidence="1" id="KW-0732">Signal</keyword>
<proteinExistence type="predicted"/>
<protein>
    <recommendedName>
        <fullName evidence="4">Lipoprotein</fullName>
    </recommendedName>
</protein>
<dbReference type="Proteomes" id="UP001228403">
    <property type="component" value="Unassembled WGS sequence"/>
</dbReference>
<keyword evidence="3" id="KW-1185">Reference proteome</keyword>
<organism evidence="2 3">
    <name type="scientific">Bacteroides eggerthii</name>
    <dbReference type="NCBI Taxonomy" id="28111"/>
    <lineage>
        <taxon>Bacteria</taxon>
        <taxon>Pseudomonadati</taxon>
        <taxon>Bacteroidota</taxon>
        <taxon>Bacteroidia</taxon>
        <taxon>Bacteroidales</taxon>
        <taxon>Bacteroidaceae</taxon>
        <taxon>Bacteroides</taxon>
    </lineage>
</organism>
<evidence type="ECO:0008006" key="4">
    <source>
        <dbReference type="Google" id="ProtNLM"/>
    </source>
</evidence>
<dbReference type="PROSITE" id="PS51257">
    <property type="entry name" value="PROKAR_LIPOPROTEIN"/>
    <property type="match status" value="1"/>
</dbReference>
<accession>A0ABT7U2G4</accession>
<feature type="chain" id="PRO_5046351801" description="Lipoprotein" evidence="1">
    <location>
        <begin position="25"/>
        <end position="587"/>
    </location>
</feature>
<sequence length="587" mass="62753">MTTNKNLYLFAAALVAGTMGMTSCSNEVVPEVENNPTFDGESVKTQFALNIPAAKGTRMSGTNTQQADNSFLGMQNIKLLPLFDTAAKGLALKQIIPLADIAIGGWNNGDNSKIYSDVNIPVGTKSFLFYAEATGTKSADNMAAGQDAFDQGYLENTLNNNNLATVGDITFNLRPVTEGKGFSTSATEATAIINALKSVATDAWKNYAAGKTEGQDAFADLYKKLVKLKAGSANSVKLVLSDLKTELDKLPGNDAYNATLGAVKTAVAQALSDLNSNTFPQNYNLPDGAVELVWAENVPSYKTESAVIGNMTLKPENICYPASLTYFVNTPLKSTTDKTITWPNGTTNWGTALWSGWGDQVTAQTTGIALKNVINYAVANLVTTVKCKYSVLEDNAKNMANEPANRKVIVPTQGFTVTGILVGGQPNSVDWQLLPATDRNRDMMVYDKSIVSGMAATTTKSSENYTLVLDNRKITSTGLNNADDVYIAVEFTNTTGTDFYGADGLVKAGATFYMVAKLDADAAVGVSNSDSRKSVFEQDYKTIANLTIGSLANAYNCIPDLRSTQLQLGLAVDLSWQAGITFDVEFN</sequence>
<feature type="signal peptide" evidence="1">
    <location>
        <begin position="1"/>
        <end position="24"/>
    </location>
</feature>